<dbReference type="EMBL" id="DQ220293">
    <property type="protein sequence ID" value="ABB29915.1"/>
    <property type="molecule type" value="Genomic_DNA"/>
</dbReference>
<dbReference type="RefSeq" id="WP_074524165.1">
    <property type="nucleotide sequence ID" value="NZ_CAUYEZ010000018.1"/>
</dbReference>
<dbReference type="AlphaFoldDB" id="Q077R0"/>
<gene>
    <name evidence="1" type="primary">wfaR</name>
</gene>
<reference evidence="1" key="1">
    <citation type="journal article" date="2006" name="Curr. Microbiol.">
        <title>Characterization of E. coli O24 and O56 O antigen gene clusters reveals a complex evolutionary history of the O24 gene cluster.</title>
        <authorList>
            <person name="Cheng J."/>
            <person name="Wang Q."/>
            <person name="Wang W."/>
            <person name="Wang Y."/>
            <person name="Wang L."/>
            <person name="Feng L."/>
        </authorList>
    </citation>
    <scope>NUCLEOTIDE SEQUENCE</scope>
</reference>
<dbReference type="Gene3D" id="3.40.50.11110">
    <property type="entry name" value="Sialyltransferase, C-terminal GT-B Rossman nucleotide-binding domain"/>
    <property type="match status" value="1"/>
</dbReference>
<dbReference type="Pfam" id="PF07922">
    <property type="entry name" value="Glyco_transf_52"/>
    <property type="match status" value="1"/>
</dbReference>
<dbReference type="BioCyc" id="MetaCyc:MONOMER-21517"/>
<evidence type="ECO:0000313" key="1">
    <source>
        <dbReference type="EMBL" id="ABB29915.1"/>
    </source>
</evidence>
<organism evidence="1">
    <name type="scientific">Escherichia coli</name>
    <dbReference type="NCBI Taxonomy" id="562"/>
    <lineage>
        <taxon>Bacteria</taxon>
        <taxon>Pseudomonadati</taxon>
        <taxon>Pseudomonadota</taxon>
        <taxon>Gammaproteobacteria</taxon>
        <taxon>Enterobacterales</taxon>
        <taxon>Enterobacteriaceae</taxon>
        <taxon>Escherichia</taxon>
    </lineage>
</organism>
<name>Q077R0_ECOLX</name>
<sequence>MKSNVYICKTTWEIFVSILLASDVYYSKNIKSVFVIEVAEENINYIPRLSDFCFILKVVSVKFSSNKYIKALCFLYRVKYFLPKVLGEYLKNDVRVNLFIDQGVFGQFFLKNHKDVYLYEHGNGNYCVGPYPNYKLIKKILGITEGYGRHSRVKRVYLQHPEKAPQDIRNKVIGFSIKHLYCKLCSREQQALLSFFGVKDINKSNDIIILTQPISEDGFYSEKEKIEIYKEIINSRFSHDKSRVVIKPHPRDKTDYSKYIPDVMLLPRNFPMEILNFTDVRFVKAITICSSAVYNFGYDISVDYIGTLKYPKLIKALGRLPAQYVHKDNYKKIKY</sequence>
<protein>
    <submittedName>
        <fullName evidence="1">WfaR</fullName>
    </submittedName>
</protein>
<accession>Q077R0</accession>
<dbReference type="InterPro" id="IPR012477">
    <property type="entry name" value="Glyco_transf_52"/>
</dbReference>
<proteinExistence type="predicted"/>